<evidence type="ECO:0000256" key="2">
    <source>
        <dbReference type="SAM" id="SignalP"/>
    </source>
</evidence>
<dbReference type="AlphaFoldDB" id="A0A7L8ACL1"/>
<dbReference type="KEGG" id="phal:H9I45_09875"/>
<proteinExistence type="predicted"/>
<evidence type="ECO:0000313" key="5">
    <source>
        <dbReference type="Proteomes" id="UP000516764"/>
    </source>
</evidence>
<reference evidence="4 5" key="1">
    <citation type="journal article" date="2016" name="Int. J. Syst. Evol. Microbiol.">
        <title>Polaribacter haliotis sp. nov., isolated from the gut of abalone Haliotis discus hannai.</title>
        <authorList>
            <person name="Kim Y.O."/>
            <person name="Park I.S."/>
            <person name="Park S."/>
            <person name="Nam B.H."/>
            <person name="Park J.M."/>
            <person name="Kim D.G."/>
            <person name="Yoon J.H."/>
        </authorList>
    </citation>
    <scope>NUCLEOTIDE SEQUENCE [LARGE SCALE GENOMIC DNA]</scope>
    <source>
        <strain evidence="4 5">KCTC 52418</strain>
    </source>
</reference>
<evidence type="ECO:0000313" key="4">
    <source>
        <dbReference type="EMBL" id="QOD59664.1"/>
    </source>
</evidence>
<protein>
    <submittedName>
        <fullName evidence="4">T9SS type A sorting domain-containing protein</fullName>
    </submittedName>
</protein>
<dbReference type="NCBIfam" id="TIGR04183">
    <property type="entry name" value="Por_Secre_tail"/>
    <property type="match status" value="1"/>
</dbReference>
<dbReference type="InterPro" id="IPR026444">
    <property type="entry name" value="Secre_tail"/>
</dbReference>
<keyword evidence="1 2" id="KW-0732">Signal</keyword>
<name>A0A7L8ACL1_9FLAO</name>
<feature type="domain" description="Secretion system C-terminal sorting" evidence="3">
    <location>
        <begin position="614"/>
        <end position="684"/>
    </location>
</feature>
<gene>
    <name evidence="4" type="ORF">H9I45_09875</name>
</gene>
<evidence type="ECO:0000259" key="3">
    <source>
        <dbReference type="Pfam" id="PF18962"/>
    </source>
</evidence>
<dbReference type="Proteomes" id="UP000516764">
    <property type="component" value="Chromosome"/>
</dbReference>
<feature type="chain" id="PRO_5032631598" evidence="2">
    <location>
        <begin position="25"/>
        <end position="685"/>
    </location>
</feature>
<sequence length="685" mass="71984">MKKNYLFTFILTLCFSLLSLGQGAEPFTNSNATTSYADNSFVGEGGITWSYVASRDDAGTAGVTAPALMLRRSSDDSKITSSAISGGIGDFSVKLYKGFTGGGNRQVELFINGVSKGTSIAFDDTDEHIFTVPGINVTGNVVIEIKNITSKQVILDDITWTAPSSDPTIAITNPSENQVFSGSTTEVPITLSISNFNLSGDNGSEMSDNTGDGYIKGTLQASGEAPGTKNIFTTTPESATVEAGKSYTITAELVDNSGASLSPKVEAIVSFSVDFPCDIMLDNYTSTCVAETAGVDTYDVSIPFTGGNTSTYTLTADSGTIGGDNPSTSASGTITISGIAEGTDVAFTLKGDVANSNCDLTRNISSPTCIAFPVIEDFDYADGAILGDESAWTKLNSGDDMLVATGNLDYTGLKASTGNLLKFDESGSETYTSFKDINSGTVYASFLLKVTAFQTNTAPDLTDGGYIAALAGSTSGYDARFWVRPNPGTGTGETTFDIGYGTESSNPTFTSGTYELNEVIFVVMAYDMDNAMVSTWINPAASSFEGTTPAATLSSTDSNPPASINLFVLRQDSNSETPFIEIDALRISNSWAEVTPKEGTASVSRNEIEGFTTYPNPITNNEFTITSSNSSKKQVAIFNVLGKNVLSSSFTGTKSTLDVSTISSGIYILKVTEEGKTATKKLVIR</sequence>
<dbReference type="OrthoDB" id="1056765at2"/>
<dbReference type="RefSeq" id="WP_088352338.1">
    <property type="nucleotide sequence ID" value="NZ_CP061813.1"/>
</dbReference>
<feature type="signal peptide" evidence="2">
    <location>
        <begin position="1"/>
        <end position="24"/>
    </location>
</feature>
<keyword evidence="5" id="KW-1185">Reference proteome</keyword>
<evidence type="ECO:0000256" key="1">
    <source>
        <dbReference type="ARBA" id="ARBA00022729"/>
    </source>
</evidence>
<dbReference type="Pfam" id="PF18962">
    <property type="entry name" value="Por_Secre_tail"/>
    <property type="match status" value="1"/>
</dbReference>
<accession>A0A7L8ACL1</accession>
<organism evidence="4 5">
    <name type="scientific">Polaribacter haliotis</name>
    <dbReference type="NCBI Taxonomy" id="1888915"/>
    <lineage>
        <taxon>Bacteria</taxon>
        <taxon>Pseudomonadati</taxon>
        <taxon>Bacteroidota</taxon>
        <taxon>Flavobacteriia</taxon>
        <taxon>Flavobacteriales</taxon>
        <taxon>Flavobacteriaceae</taxon>
    </lineage>
</organism>
<dbReference type="EMBL" id="CP061813">
    <property type="protein sequence ID" value="QOD59664.1"/>
    <property type="molecule type" value="Genomic_DNA"/>
</dbReference>